<proteinExistence type="predicted"/>
<protein>
    <recommendedName>
        <fullName evidence="3">Ankyrin repeat-containing domain</fullName>
    </recommendedName>
</protein>
<dbReference type="PANTHER" id="PTHR46586">
    <property type="entry name" value="ANKYRIN REPEAT-CONTAINING PROTEIN"/>
    <property type="match status" value="1"/>
</dbReference>
<dbReference type="AlphaFoldDB" id="A0A225UV26"/>
<evidence type="ECO:0000313" key="2">
    <source>
        <dbReference type="Proteomes" id="UP000198211"/>
    </source>
</evidence>
<evidence type="ECO:0000313" key="1">
    <source>
        <dbReference type="EMBL" id="OWY96608.1"/>
    </source>
</evidence>
<dbReference type="EMBL" id="NBNE01011416">
    <property type="protein sequence ID" value="OWY96608.1"/>
    <property type="molecule type" value="Genomic_DNA"/>
</dbReference>
<sequence length="226" mass="25473">MDITASRGHLEVLKWLHQYTSASCTTKAMDGAAEGGYLDAIKWLHRNRSEGCTSVAMAEAAANGHWRVMKWLHEHVPDDCSSPVIDHAARACHFECVLFLNRSRQEMVSEEVAHSASSVISNPGLQNWVLENLGRVGLPVQVHPVGRHPPDHERLPDSAVEMEFCEACKLNSIALLERIWTASLPASEPSPAELGPGNGGTWSRRKYLRTDRHYNRFQFRRAWWKL</sequence>
<dbReference type="Proteomes" id="UP000198211">
    <property type="component" value="Unassembled WGS sequence"/>
</dbReference>
<organism evidence="1 2">
    <name type="scientific">Phytophthora megakarya</name>
    <dbReference type="NCBI Taxonomy" id="4795"/>
    <lineage>
        <taxon>Eukaryota</taxon>
        <taxon>Sar</taxon>
        <taxon>Stramenopiles</taxon>
        <taxon>Oomycota</taxon>
        <taxon>Peronosporomycetes</taxon>
        <taxon>Peronosporales</taxon>
        <taxon>Peronosporaceae</taxon>
        <taxon>Phytophthora</taxon>
    </lineage>
</organism>
<accession>A0A225UV26</accession>
<comment type="caution">
    <text evidence="1">The sequence shown here is derived from an EMBL/GenBank/DDBJ whole genome shotgun (WGS) entry which is preliminary data.</text>
</comment>
<gene>
    <name evidence="1" type="ORF">PHMEG_00033087</name>
</gene>
<name>A0A225UV26_9STRA</name>
<dbReference type="PANTHER" id="PTHR46586:SF3">
    <property type="entry name" value="ANKYRIN REPEAT-CONTAINING PROTEIN"/>
    <property type="match status" value="1"/>
</dbReference>
<keyword evidence="2" id="KW-1185">Reference proteome</keyword>
<reference evidence="2" key="1">
    <citation type="submission" date="2017-03" db="EMBL/GenBank/DDBJ databases">
        <title>Phytopthora megakarya and P. palmivora, two closely related causual agents of cacao black pod achieved similar genome size and gene model numbers by different mechanisms.</title>
        <authorList>
            <person name="Ali S."/>
            <person name="Shao J."/>
            <person name="Larry D.J."/>
            <person name="Kronmiller B."/>
            <person name="Shen D."/>
            <person name="Strem M.D."/>
            <person name="Melnick R.L."/>
            <person name="Guiltinan M.J."/>
            <person name="Tyler B.M."/>
            <person name="Meinhardt L.W."/>
            <person name="Bailey B.A."/>
        </authorList>
    </citation>
    <scope>NUCLEOTIDE SEQUENCE [LARGE SCALE GENOMIC DNA]</scope>
    <source>
        <strain evidence="2">zdho120</strain>
    </source>
</reference>
<dbReference type="InterPro" id="IPR052050">
    <property type="entry name" value="SecEffector_AnkRepeat"/>
</dbReference>
<dbReference type="SUPFAM" id="SSF140860">
    <property type="entry name" value="Pseudo ankyrin repeat-like"/>
    <property type="match status" value="1"/>
</dbReference>
<dbReference type="OrthoDB" id="67499at2759"/>
<dbReference type="Gene3D" id="1.25.40.20">
    <property type="entry name" value="Ankyrin repeat-containing domain"/>
    <property type="match status" value="1"/>
</dbReference>
<evidence type="ECO:0008006" key="3">
    <source>
        <dbReference type="Google" id="ProtNLM"/>
    </source>
</evidence>
<dbReference type="InterPro" id="IPR036770">
    <property type="entry name" value="Ankyrin_rpt-contain_sf"/>
</dbReference>